<reference evidence="2 3" key="1">
    <citation type="journal article" date="2023" name="Plants (Basel)">
        <title>Bridging the Gap: Combining Genomics and Transcriptomics Approaches to Understand Stylosanthes scabra, an Orphan Legume from the Brazilian Caatinga.</title>
        <authorList>
            <person name="Ferreira-Neto J.R.C."/>
            <person name="da Silva M.D."/>
            <person name="Binneck E."/>
            <person name="de Melo N.F."/>
            <person name="da Silva R.H."/>
            <person name="de Melo A.L.T.M."/>
            <person name="Pandolfi V."/>
            <person name="Bustamante F.O."/>
            <person name="Brasileiro-Vidal A.C."/>
            <person name="Benko-Iseppon A.M."/>
        </authorList>
    </citation>
    <scope>NUCLEOTIDE SEQUENCE [LARGE SCALE GENOMIC DNA]</scope>
    <source>
        <tissue evidence="2">Leaves</tissue>
    </source>
</reference>
<evidence type="ECO:0000256" key="1">
    <source>
        <dbReference type="SAM" id="MobiDB-lite"/>
    </source>
</evidence>
<accession>A0ABU6ZB16</accession>
<sequence length="112" mass="12364">MVMDSTYVDTGVRSGEMNGDKKQRGIEERGVEVAIQGGGEEKGCDYATERQKAETDLEAERENAATGLAVERENAVTTERKVFWSQRRREEEATRGGSGFLEMVEGGTTERA</sequence>
<keyword evidence="3" id="KW-1185">Reference proteome</keyword>
<evidence type="ECO:0000313" key="2">
    <source>
        <dbReference type="EMBL" id="MED6219739.1"/>
    </source>
</evidence>
<feature type="compositionally biased region" description="Basic and acidic residues" evidence="1">
    <location>
        <begin position="18"/>
        <end position="29"/>
    </location>
</feature>
<protein>
    <submittedName>
        <fullName evidence="2">Uncharacterized protein</fullName>
    </submittedName>
</protein>
<dbReference type="Proteomes" id="UP001341840">
    <property type="component" value="Unassembled WGS sequence"/>
</dbReference>
<name>A0ABU6ZB16_9FABA</name>
<dbReference type="EMBL" id="JASCZI010272060">
    <property type="protein sequence ID" value="MED6219739.1"/>
    <property type="molecule type" value="Genomic_DNA"/>
</dbReference>
<gene>
    <name evidence="2" type="ORF">PIB30_038569</name>
</gene>
<evidence type="ECO:0000313" key="3">
    <source>
        <dbReference type="Proteomes" id="UP001341840"/>
    </source>
</evidence>
<comment type="caution">
    <text evidence="2">The sequence shown here is derived from an EMBL/GenBank/DDBJ whole genome shotgun (WGS) entry which is preliminary data.</text>
</comment>
<feature type="region of interest" description="Disordered" evidence="1">
    <location>
        <begin position="1"/>
        <end position="29"/>
    </location>
</feature>
<feature type="region of interest" description="Disordered" evidence="1">
    <location>
        <begin position="86"/>
        <end position="112"/>
    </location>
</feature>
<proteinExistence type="predicted"/>
<organism evidence="2 3">
    <name type="scientific">Stylosanthes scabra</name>
    <dbReference type="NCBI Taxonomy" id="79078"/>
    <lineage>
        <taxon>Eukaryota</taxon>
        <taxon>Viridiplantae</taxon>
        <taxon>Streptophyta</taxon>
        <taxon>Embryophyta</taxon>
        <taxon>Tracheophyta</taxon>
        <taxon>Spermatophyta</taxon>
        <taxon>Magnoliopsida</taxon>
        <taxon>eudicotyledons</taxon>
        <taxon>Gunneridae</taxon>
        <taxon>Pentapetalae</taxon>
        <taxon>rosids</taxon>
        <taxon>fabids</taxon>
        <taxon>Fabales</taxon>
        <taxon>Fabaceae</taxon>
        <taxon>Papilionoideae</taxon>
        <taxon>50 kb inversion clade</taxon>
        <taxon>dalbergioids sensu lato</taxon>
        <taxon>Dalbergieae</taxon>
        <taxon>Pterocarpus clade</taxon>
        <taxon>Stylosanthes</taxon>
    </lineage>
</organism>